<dbReference type="Pfam" id="PF07992">
    <property type="entry name" value="Pyr_redox_2"/>
    <property type="match status" value="1"/>
</dbReference>
<dbReference type="PANTHER" id="PTHR48105">
    <property type="entry name" value="THIOREDOXIN REDUCTASE 1-RELATED-RELATED"/>
    <property type="match status" value="1"/>
</dbReference>
<dbReference type="EMBL" id="SLUK01000002">
    <property type="protein sequence ID" value="TCL44562.1"/>
    <property type="molecule type" value="Genomic_DNA"/>
</dbReference>
<dbReference type="Gene3D" id="3.50.50.60">
    <property type="entry name" value="FAD/NAD(P)-binding domain"/>
    <property type="match status" value="2"/>
</dbReference>
<dbReference type="InterPro" id="IPR050097">
    <property type="entry name" value="Ferredoxin-NADP_redctase_2"/>
</dbReference>
<dbReference type="Proteomes" id="UP000294682">
    <property type="component" value="Unassembled WGS sequence"/>
</dbReference>
<accession>A0A9X8Y8T7</accession>
<dbReference type="InterPro" id="IPR023753">
    <property type="entry name" value="FAD/NAD-binding_dom"/>
</dbReference>
<reference evidence="5 6" key="1">
    <citation type="submission" date="2019-03" db="EMBL/GenBank/DDBJ databases">
        <title>Genomic Encyclopedia of Type Strains, Phase IV (KMG-IV): sequencing the most valuable type-strain genomes for metagenomic binning, comparative biology and taxonomic classification.</title>
        <authorList>
            <person name="Goeker M."/>
        </authorList>
    </citation>
    <scope>NUCLEOTIDE SEQUENCE [LARGE SCALE GENOMIC DNA]</scope>
    <source>
        <strain evidence="5 6">DSM 100433</strain>
    </source>
</reference>
<keyword evidence="2" id="KW-0560">Oxidoreductase</keyword>
<evidence type="ECO:0000256" key="2">
    <source>
        <dbReference type="ARBA" id="ARBA00023002"/>
    </source>
</evidence>
<evidence type="ECO:0000256" key="1">
    <source>
        <dbReference type="ARBA" id="ARBA00022630"/>
    </source>
</evidence>
<gene>
    <name evidence="5" type="ORF">EDD78_102185</name>
</gene>
<comment type="caution">
    <text evidence="5">The sequence shown here is derived from an EMBL/GenBank/DDBJ whole genome shotgun (WGS) entry which is preliminary data.</text>
</comment>
<evidence type="ECO:0000259" key="3">
    <source>
        <dbReference type="Pfam" id="PF00085"/>
    </source>
</evidence>
<evidence type="ECO:0000313" key="5">
    <source>
        <dbReference type="EMBL" id="TCL44562.1"/>
    </source>
</evidence>
<dbReference type="CDD" id="cd02947">
    <property type="entry name" value="TRX_family"/>
    <property type="match status" value="1"/>
</dbReference>
<dbReference type="OrthoDB" id="9806179at2"/>
<keyword evidence="6" id="KW-1185">Reference proteome</keyword>
<feature type="domain" description="FAD/NAD(P)-binding" evidence="4">
    <location>
        <begin position="8"/>
        <end position="298"/>
    </location>
</feature>
<sequence length="414" mass="45145">MEKKTEQYDVVIIGGGAAGLTAGIYCGRARLKTLIIEKALVGGLATYTNEIENYPGFPEGETGLGLMELFHKQAKKFGVKFKLTDVRGVQLEGDVKVVETFRTNYECKAVVLASGGKPRLTGSKGEDKYLYDKGISFCATCDAAANTGKTVMVIGSGDAAIEEGMFLTKFASKVIVSVMHEEGKMDCNEIAREEALQNPKMEFKWNTVTEEFKGGERLESVVLKNLKTGELDDVKVDTCFIFIGYLPNTEIFKGIVDMNRAGYLITNEKMETNIPGVYAAGDVRDKWLKQVSTAVGDGAIAGYACEKYIAESEQFENQIMAGDLPGLVFVYNAVDPKARALMPVIEQFEETHAGRVKVTRVDVYKSEGIANRLGISETPCAVCIRDGQKAGTLAENISMESLEKLMGLSLVESK</sequence>
<protein>
    <submittedName>
        <fullName evidence="5">Thioredoxin reductase (NADPH)</fullName>
    </submittedName>
</protein>
<dbReference type="AlphaFoldDB" id="A0A9X8Y8T7"/>
<dbReference type="PRINTS" id="PR00469">
    <property type="entry name" value="PNDRDTASEII"/>
</dbReference>
<evidence type="ECO:0000313" key="6">
    <source>
        <dbReference type="Proteomes" id="UP000294682"/>
    </source>
</evidence>
<keyword evidence="1" id="KW-0285">Flavoprotein</keyword>
<dbReference type="GO" id="GO:0016491">
    <property type="term" value="F:oxidoreductase activity"/>
    <property type="evidence" value="ECO:0007669"/>
    <property type="project" value="UniProtKB-KW"/>
</dbReference>
<evidence type="ECO:0000259" key="4">
    <source>
        <dbReference type="Pfam" id="PF07992"/>
    </source>
</evidence>
<dbReference type="SUPFAM" id="SSF51905">
    <property type="entry name" value="FAD/NAD(P)-binding domain"/>
    <property type="match status" value="1"/>
</dbReference>
<dbReference type="Pfam" id="PF00085">
    <property type="entry name" value="Thioredoxin"/>
    <property type="match status" value="1"/>
</dbReference>
<dbReference type="InterPro" id="IPR013766">
    <property type="entry name" value="Thioredoxin_domain"/>
</dbReference>
<name>A0A9X8Y8T7_9FIRM</name>
<dbReference type="Gene3D" id="3.40.30.10">
    <property type="entry name" value="Glutaredoxin"/>
    <property type="match status" value="1"/>
</dbReference>
<dbReference type="InterPro" id="IPR036188">
    <property type="entry name" value="FAD/NAD-bd_sf"/>
</dbReference>
<dbReference type="RefSeq" id="WP_079699383.1">
    <property type="nucleotide sequence ID" value="NZ_JADNAH010000066.1"/>
</dbReference>
<dbReference type="SUPFAM" id="SSF52833">
    <property type="entry name" value="Thioredoxin-like"/>
    <property type="match status" value="1"/>
</dbReference>
<organism evidence="5 6">
    <name type="scientific">Harryflintia acetispora</name>
    <dbReference type="NCBI Taxonomy" id="1849041"/>
    <lineage>
        <taxon>Bacteria</taxon>
        <taxon>Bacillati</taxon>
        <taxon>Bacillota</taxon>
        <taxon>Clostridia</taxon>
        <taxon>Eubacteriales</taxon>
        <taxon>Oscillospiraceae</taxon>
        <taxon>Harryflintia</taxon>
    </lineage>
</organism>
<dbReference type="InterPro" id="IPR036249">
    <property type="entry name" value="Thioredoxin-like_sf"/>
</dbReference>
<feature type="domain" description="Thioredoxin" evidence="3">
    <location>
        <begin position="311"/>
        <end position="406"/>
    </location>
</feature>
<proteinExistence type="predicted"/>
<dbReference type="PRINTS" id="PR00368">
    <property type="entry name" value="FADPNR"/>
</dbReference>